<dbReference type="Proteomes" id="UP000694892">
    <property type="component" value="Chromosome 8L"/>
</dbReference>
<evidence type="ECO:0008006" key="3">
    <source>
        <dbReference type="Google" id="ProtNLM"/>
    </source>
</evidence>
<reference evidence="2" key="1">
    <citation type="journal article" date="2016" name="Nature">
        <title>Genome evolution in the allotetraploid frog Xenopus laevis.</title>
        <authorList>
            <person name="Session A.M."/>
            <person name="Uno Y."/>
            <person name="Kwon T."/>
            <person name="Chapman J.A."/>
            <person name="Toyoda A."/>
            <person name="Takahashi S."/>
            <person name="Fukui A."/>
            <person name="Hikosaka A."/>
            <person name="Suzuki A."/>
            <person name="Kondo M."/>
            <person name="van Heeringen S.J."/>
            <person name="Quigley I."/>
            <person name="Heinz S."/>
            <person name="Ogino H."/>
            <person name="Ochi H."/>
            <person name="Hellsten U."/>
            <person name="Lyons J.B."/>
            <person name="Simakov O."/>
            <person name="Putnam N."/>
            <person name="Stites J."/>
            <person name="Kuroki Y."/>
            <person name="Tanaka T."/>
            <person name="Michiue T."/>
            <person name="Watanabe M."/>
            <person name="Bogdanovic O."/>
            <person name="Lister R."/>
            <person name="Georgiou G."/>
            <person name="Paranjpe S.S."/>
            <person name="van Kruijsbergen I."/>
            <person name="Shu S."/>
            <person name="Carlson J."/>
            <person name="Kinoshita T."/>
            <person name="Ohta Y."/>
            <person name="Mawaribuchi S."/>
            <person name="Jenkins J."/>
            <person name="Grimwood J."/>
            <person name="Schmutz J."/>
            <person name="Mitros T."/>
            <person name="Mozaffari S.V."/>
            <person name="Suzuki Y."/>
            <person name="Haramoto Y."/>
            <person name="Yamamoto T.S."/>
            <person name="Takagi C."/>
            <person name="Heald R."/>
            <person name="Miller K."/>
            <person name="Haudenschild C."/>
            <person name="Kitzman J."/>
            <person name="Nakayama T."/>
            <person name="Izutsu Y."/>
            <person name="Robert J."/>
            <person name="Fortriede J."/>
            <person name="Burns K."/>
            <person name="Lotay V."/>
            <person name="Karimi K."/>
            <person name="Yasuoka Y."/>
            <person name="Dichmann D.S."/>
            <person name="Flajnik M.F."/>
            <person name="Houston D.W."/>
            <person name="Shendure J."/>
            <person name="DuPasquier L."/>
            <person name="Vize P.D."/>
            <person name="Zorn A.M."/>
            <person name="Ito M."/>
            <person name="Marcotte E.M."/>
            <person name="Wallingford J.B."/>
            <person name="Ito Y."/>
            <person name="Asashima M."/>
            <person name="Ueno N."/>
            <person name="Matsuda Y."/>
            <person name="Veenstra G.J."/>
            <person name="Fujiyama A."/>
            <person name="Harland R.M."/>
            <person name="Taira M."/>
            <person name="Rokhsar D.S."/>
        </authorList>
    </citation>
    <scope>NUCLEOTIDE SEQUENCE [LARGE SCALE GENOMIC DNA]</scope>
    <source>
        <strain evidence="2">J</strain>
    </source>
</reference>
<accession>A0A974H8M1</accession>
<dbReference type="EMBL" id="CM004480">
    <property type="protein sequence ID" value="OCT68823.1"/>
    <property type="molecule type" value="Genomic_DNA"/>
</dbReference>
<gene>
    <name evidence="1" type="ORF">XELAEV_18040120mg</name>
</gene>
<protein>
    <recommendedName>
        <fullName evidence="3">Reverse transcriptase zinc-binding domain-containing protein</fullName>
    </recommendedName>
</protein>
<name>A0A974H8M1_XENLA</name>
<evidence type="ECO:0000313" key="2">
    <source>
        <dbReference type="Proteomes" id="UP000694892"/>
    </source>
</evidence>
<organism evidence="1 2">
    <name type="scientific">Xenopus laevis</name>
    <name type="common">African clawed frog</name>
    <dbReference type="NCBI Taxonomy" id="8355"/>
    <lineage>
        <taxon>Eukaryota</taxon>
        <taxon>Metazoa</taxon>
        <taxon>Chordata</taxon>
        <taxon>Craniata</taxon>
        <taxon>Vertebrata</taxon>
        <taxon>Euteleostomi</taxon>
        <taxon>Amphibia</taxon>
        <taxon>Batrachia</taxon>
        <taxon>Anura</taxon>
        <taxon>Pipoidea</taxon>
        <taxon>Pipidae</taxon>
        <taxon>Xenopodinae</taxon>
        <taxon>Xenopus</taxon>
        <taxon>Xenopus</taxon>
    </lineage>
</organism>
<dbReference type="AlphaFoldDB" id="A0A974H8M1"/>
<evidence type="ECO:0000313" key="1">
    <source>
        <dbReference type="EMBL" id="OCT68823.1"/>
    </source>
</evidence>
<proteinExistence type="predicted"/>
<sequence length="258" mass="30459">MVGCMVRYVAGNVLRKYGLYELDLRIPVCFQAPWFYVRIDRCIRRNKLENVSEEMWGDGKKVCTLLDEREQMEEICGLTLKESKEVWKKEGDKELSNRQKDLSWMCVHECVPTRVFQRRRKLVDSQQCPREGCNGCEGLVHVFWECGYAKQVWAKMKGLIKGLTGVELLSYGMMMYGLSKVECEKGRVLWFVVNCVKEALWDSRNVEVFRGNEMKVDSCVALIRSRIFLYVLSDRKKFGDDAEGIWKYRKWKSWFYMP</sequence>